<keyword evidence="5" id="KW-0547">Nucleotide-binding</keyword>
<evidence type="ECO:0000256" key="6">
    <source>
        <dbReference type="ARBA" id="ARBA00022840"/>
    </source>
</evidence>
<dbReference type="PROSITE" id="PS50893">
    <property type="entry name" value="ABC_TRANSPORTER_2"/>
    <property type="match status" value="2"/>
</dbReference>
<dbReference type="InterPro" id="IPR003593">
    <property type="entry name" value="AAA+_ATPase"/>
</dbReference>
<comment type="caution">
    <text evidence="10">The sequence shown here is derived from an EMBL/GenBank/DDBJ whole genome shotgun (WGS) entry which is preliminary data.</text>
</comment>
<keyword evidence="3" id="KW-0762">Sugar transport</keyword>
<feature type="domain" description="ABC transporter" evidence="9">
    <location>
        <begin position="255"/>
        <end position="499"/>
    </location>
</feature>
<dbReference type="InterPro" id="IPR027417">
    <property type="entry name" value="P-loop_NTPase"/>
</dbReference>
<dbReference type="PANTHER" id="PTHR43790:SF3">
    <property type="entry name" value="D-ALLOSE IMPORT ATP-BINDING PROTEIN ALSA-RELATED"/>
    <property type="match status" value="1"/>
</dbReference>
<dbReference type="CDD" id="cd03216">
    <property type="entry name" value="ABC_Carb_Monos_I"/>
    <property type="match status" value="1"/>
</dbReference>
<evidence type="ECO:0000256" key="3">
    <source>
        <dbReference type="ARBA" id="ARBA00022597"/>
    </source>
</evidence>
<dbReference type="RefSeq" id="WP_167068645.1">
    <property type="nucleotide sequence ID" value="NZ_JAAOZR010000096.1"/>
</dbReference>
<dbReference type="SUPFAM" id="SSF52540">
    <property type="entry name" value="P-loop containing nucleoside triphosphate hydrolases"/>
    <property type="match status" value="2"/>
</dbReference>
<name>A0ABS4I6E3_9BACL</name>
<dbReference type="Gene3D" id="3.40.50.300">
    <property type="entry name" value="P-loop containing nucleotide triphosphate hydrolases"/>
    <property type="match status" value="2"/>
</dbReference>
<evidence type="ECO:0000256" key="4">
    <source>
        <dbReference type="ARBA" id="ARBA00022737"/>
    </source>
</evidence>
<reference evidence="10 11" key="1">
    <citation type="submission" date="2021-03" db="EMBL/GenBank/DDBJ databases">
        <title>Genomic Encyclopedia of Type Strains, Phase IV (KMG-IV): sequencing the most valuable type-strain genomes for metagenomic binning, comparative biology and taxonomic classification.</title>
        <authorList>
            <person name="Goeker M."/>
        </authorList>
    </citation>
    <scope>NUCLEOTIDE SEQUENCE [LARGE SCALE GENOMIC DNA]</scope>
    <source>
        <strain evidence="10 11">DSM 24950</strain>
    </source>
</reference>
<keyword evidence="4" id="KW-0677">Repeat</keyword>
<keyword evidence="7" id="KW-1278">Translocase</keyword>
<dbReference type="PROSITE" id="PS00211">
    <property type="entry name" value="ABC_TRANSPORTER_1"/>
    <property type="match status" value="1"/>
</dbReference>
<evidence type="ECO:0000313" key="10">
    <source>
        <dbReference type="EMBL" id="MBP1966478.1"/>
    </source>
</evidence>
<dbReference type="CDD" id="cd03215">
    <property type="entry name" value="ABC_Carb_Monos_II"/>
    <property type="match status" value="1"/>
</dbReference>
<evidence type="ECO:0000256" key="2">
    <source>
        <dbReference type="ARBA" id="ARBA00022475"/>
    </source>
</evidence>
<gene>
    <name evidence="10" type="ORF">J2Z65_005738</name>
</gene>
<keyword evidence="2" id="KW-1003">Cell membrane</keyword>
<dbReference type="InterPro" id="IPR003439">
    <property type="entry name" value="ABC_transporter-like_ATP-bd"/>
</dbReference>
<keyword evidence="8" id="KW-0472">Membrane</keyword>
<feature type="domain" description="ABC transporter" evidence="9">
    <location>
        <begin position="6"/>
        <end position="243"/>
    </location>
</feature>
<sequence>MIQPLVQMEKIDKYFPGVQALSGCQFELNPGEVHALVGENGAGKSTMMKILTGIYQKDGGRLLLKGQEVQIPDTKSAQLLGISIIHQELNLIPDLTIAQNMFIGREPRKSLPFLLDEKKMNDDTAALLQQLNLNLDPRMKISELSVAKQQMIEIAKALSFHSEVLIMDEPTAALTETEINELFRMIEKLRGNGVGIVYISHRMEELRKISDRITVMRDGRYIATVKTKETSMDMIISMMVGREIQVEKRPHLQAGSKQNILEVRNLSRGNAFKDISFTVHAGEIVGVAGLMGAGRTEVARAIFGADRMDKGEIYMNEKKVSIRGTHDAVKHGIGYLSEDRKRYGLVVDMEVGANIALPSLRKFRNRFGWMKDGTVEQVAGHYVEALKIKTPNVQQKAKFLSGGNQQKVVIGKWLHRDCQVLIFDEPTRGIDVGAKSEIYALLEDLAKQGKAILMISSELPEILRLSHRVLVMCEGRITGELPGELANQEEIMRLATSRI</sequence>
<dbReference type="InterPro" id="IPR050107">
    <property type="entry name" value="ABC_carbohydrate_import_ATPase"/>
</dbReference>
<dbReference type="PANTHER" id="PTHR43790">
    <property type="entry name" value="CARBOHYDRATE TRANSPORT ATP-BINDING PROTEIN MG119-RELATED"/>
    <property type="match status" value="1"/>
</dbReference>
<evidence type="ECO:0000259" key="9">
    <source>
        <dbReference type="PROSITE" id="PS50893"/>
    </source>
</evidence>
<evidence type="ECO:0000313" key="11">
    <source>
        <dbReference type="Proteomes" id="UP001519344"/>
    </source>
</evidence>
<keyword evidence="1" id="KW-0813">Transport</keyword>
<accession>A0ABS4I6E3</accession>
<dbReference type="EMBL" id="JAGGKV010000022">
    <property type="protein sequence ID" value="MBP1966478.1"/>
    <property type="molecule type" value="Genomic_DNA"/>
</dbReference>
<dbReference type="SMART" id="SM00382">
    <property type="entry name" value="AAA"/>
    <property type="match status" value="2"/>
</dbReference>
<dbReference type="Proteomes" id="UP001519344">
    <property type="component" value="Unassembled WGS sequence"/>
</dbReference>
<dbReference type="GO" id="GO:0005524">
    <property type="term" value="F:ATP binding"/>
    <property type="evidence" value="ECO:0007669"/>
    <property type="project" value="UniProtKB-KW"/>
</dbReference>
<keyword evidence="11" id="KW-1185">Reference proteome</keyword>
<evidence type="ECO:0000256" key="8">
    <source>
        <dbReference type="ARBA" id="ARBA00023136"/>
    </source>
</evidence>
<organism evidence="10 11">
    <name type="scientific">Paenibacillus aceris</name>
    <dbReference type="NCBI Taxonomy" id="869555"/>
    <lineage>
        <taxon>Bacteria</taxon>
        <taxon>Bacillati</taxon>
        <taxon>Bacillota</taxon>
        <taxon>Bacilli</taxon>
        <taxon>Bacillales</taxon>
        <taxon>Paenibacillaceae</taxon>
        <taxon>Paenibacillus</taxon>
    </lineage>
</organism>
<dbReference type="Pfam" id="PF00005">
    <property type="entry name" value="ABC_tran"/>
    <property type="match status" value="2"/>
</dbReference>
<keyword evidence="6 10" id="KW-0067">ATP-binding</keyword>
<evidence type="ECO:0000256" key="5">
    <source>
        <dbReference type="ARBA" id="ARBA00022741"/>
    </source>
</evidence>
<proteinExistence type="predicted"/>
<protein>
    <submittedName>
        <fullName evidence="10">Ribose transport system ATP-binding protein</fullName>
    </submittedName>
</protein>
<evidence type="ECO:0000256" key="7">
    <source>
        <dbReference type="ARBA" id="ARBA00022967"/>
    </source>
</evidence>
<evidence type="ECO:0000256" key="1">
    <source>
        <dbReference type="ARBA" id="ARBA00022448"/>
    </source>
</evidence>
<dbReference type="InterPro" id="IPR017871">
    <property type="entry name" value="ABC_transporter-like_CS"/>
</dbReference>